<evidence type="ECO:0000313" key="2">
    <source>
        <dbReference type="EMBL" id="KAJ6263853.1"/>
    </source>
</evidence>
<dbReference type="Proteomes" id="UP001221413">
    <property type="component" value="Unassembled WGS sequence"/>
</dbReference>
<protein>
    <submittedName>
        <fullName evidence="2">Uncharacterized protein</fullName>
    </submittedName>
</protein>
<name>A0AAD6J3P5_DREDA</name>
<comment type="caution">
    <text evidence="2">The sequence shown here is derived from an EMBL/GenBank/DDBJ whole genome shotgun (WGS) entry which is preliminary data.</text>
</comment>
<dbReference type="AlphaFoldDB" id="A0AAD6J3P5"/>
<evidence type="ECO:0000313" key="3">
    <source>
        <dbReference type="Proteomes" id="UP001221413"/>
    </source>
</evidence>
<dbReference type="EMBL" id="JAQGDS010000002">
    <property type="protein sequence ID" value="KAJ6263853.1"/>
    <property type="molecule type" value="Genomic_DNA"/>
</dbReference>
<gene>
    <name evidence="2" type="ORF">Dda_2425</name>
</gene>
<organism evidence="2 3">
    <name type="scientific">Drechslerella dactyloides</name>
    <name type="common">Nematode-trapping fungus</name>
    <name type="synonym">Arthrobotrys dactyloides</name>
    <dbReference type="NCBI Taxonomy" id="74499"/>
    <lineage>
        <taxon>Eukaryota</taxon>
        <taxon>Fungi</taxon>
        <taxon>Dikarya</taxon>
        <taxon>Ascomycota</taxon>
        <taxon>Pezizomycotina</taxon>
        <taxon>Orbiliomycetes</taxon>
        <taxon>Orbiliales</taxon>
        <taxon>Orbiliaceae</taxon>
        <taxon>Drechslerella</taxon>
    </lineage>
</organism>
<sequence>MARRLSRLSTLYTPSPQRSLASQSPSDHCTLAAIRSVRVPSRLICDRRSFRFRFKDIPTMQLLILGIILRLVCAASALASNAHHVAHPAGHLDAIITQPPHPTLVNDRLHPRQTPSSTTGRVACSALSSVYSWCASSGYGNLSGPSALPYCACYYSSTWVPRIFDSLATSCYDYVRSVQPNPAALSGIAPYLNICFLAGDVSKSLTQGSLACNTIATILTACAGRTNTRDLPFGITLSGSSSLANCACYTSSTYAPDRFDSLASACNTYTQNLAGQDGPISSLVSLCHNVGDVRLTASSALKQCESLESRLDSCKVSSGTALDMSAARQQASCLCYDTRSQWIPKPADAIASSCLNYLGKAAPQKASSYEAYANGFCESLGDVRRSIASTSAVPAATTRSSAESAVSSSRTASAAATASISSSRTGAPESSVPIPTAAPGPENSTPSLRYISLYSARDLAFYDTRLYFWNSQAWTLTE</sequence>
<feature type="region of interest" description="Disordered" evidence="1">
    <location>
        <begin position="417"/>
        <end position="443"/>
    </location>
</feature>
<accession>A0AAD6J3P5</accession>
<keyword evidence="3" id="KW-1185">Reference proteome</keyword>
<reference evidence="2" key="1">
    <citation type="submission" date="2023-01" db="EMBL/GenBank/DDBJ databases">
        <title>The chitinases involved in constricting ring structure development in the nematode-trapping fungus Drechslerella dactyloides.</title>
        <authorList>
            <person name="Wang R."/>
            <person name="Zhang L."/>
            <person name="Tang P."/>
            <person name="Li S."/>
            <person name="Liang L."/>
        </authorList>
    </citation>
    <scope>NUCLEOTIDE SEQUENCE</scope>
    <source>
        <strain evidence="2">YMF1.00031</strain>
    </source>
</reference>
<feature type="compositionally biased region" description="Low complexity" evidence="1">
    <location>
        <begin position="417"/>
        <end position="427"/>
    </location>
</feature>
<proteinExistence type="predicted"/>
<evidence type="ECO:0000256" key="1">
    <source>
        <dbReference type="SAM" id="MobiDB-lite"/>
    </source>
</evidence>